<reference evidence="1" key="1">
    <citation type="submission" date="2021-01" db="EMBL/GenBank/DDBJ databases">
        <authorList>
            <person name="Kaushik A."/>
        </authorList>
    </citation>
    <scope>NUCLEOTIDE SEQUENCE</scope>
    <source>
        <strain evidence="1">Type strain: AG8-Rh-89/</strain>
    </source>
</reference>
<name>A0A8H3DC28_9AGAM</name>
<dbReference type="EMBL" id="CAJMWZ010005997">
    <property type="protein sequence ID" value="CAE6514037.1"/>
    <property type="molecule type" value="Genomic_DNA"/>
</dbReference>
<comment type="caution">
    <text evidence="1">The sequence shown here is derived from an EMBL/GenBank/DDBJ whole genome shotgun (WGS) entry which is preliminary data.</text>
</comment>
<sequence>MEYVSGLIWKGETKIVIGIDIGTTQSAVAIGLLEHGIGVSGALHTVTEWPGQDLKQAKIPTAIWYDTNGKAMSFGADTITPGIEEQAEKNDWFLAKHFKLLLHPEELRVQGSLGIESGCYLLFNTAAWVDVKYATGQPFRYGVTLEQVYSDFLGYLLEHTQTYFKDRIIDGGSLWSRYQSKMEFVIAHPNAWSTRQQAFLRKVAIQAGFVNAIQAQNNIRFVTEGEASVHFCLADPKLNLKSHLKPGSIFGVCDAGGSTVDTTVYSVTSTTPLLKLAEKRASGCVQAGGIFVDEVAKSYIQAALQGAGVSDEEDVAEYMKVGIKDFEAGVKRLFSNEVKDHFIKLGDRRVSFPSASIRRGNMVLPNTVIKRFFDNSFKQIFLSVDEQVEGVGASRILLVGGFGDSPHLRKEFRKRYEGQGCQVAITDSSTAKAVANGTIIWSYSQVVVSRIPRSTFGATCSIGRDLGNPNHQGRECYIGIDGREWLPGKWDTIVTKGVPLQVTSVNRSTYTRHYSTSAPYLGNFEDVIEAHVSENPPYWSKNNSGLYTPGFRTECKVTANLQGLSGALEMKIGTGGKAYWVLNFSLCIRFGGVELEAFIEWKENGITRNGPATIIPDQPISD</sequence>
<dbReference type="InterPro" id="IPR043129">
    <property type="entry name" value="ATPase_NBD"/>
</dbReference>
<dbReference type="PANTHER" id="PTHR14187:SF5">
    <property type="entry name" value="HEAT SHOCK 70 KDA PROTEIN 12A"/>
    <property type="match status" value="1"/>
</dbReference>
<protein>
    <recommendedName>
        <fullName evidence="3">Heat shock 70 kDa protein 12A</fullName>
    </recommendedName>
</protein>
<evidence type="ECO:0000313" key="2">
    <source>
        <dbReference type="Proteomes" id="UP000663850"/>
    </source>
</evidence>
<dbReference type="AlphaFoldDB" id="A0A8H3DC28"/>
<organism evidence="1 2">
    <name type="scientific">Rhizoctonia solani</name>
    <dbReference type="NCBI Taxonomy" id="456999"/>
    <lineage>
        <taxon>Eukaryota</taxon>
        <taxon>Fungi</taxon>
        <taxon>Dikarya</taxon>
        <taxon>Basidiomycota</taxon>
        <taxon>Agaricomycotina</taxon>
        <taxon>Agaricomycetes</taxon>
        <taxon>Cantharellales</taxon>
        <taxon>Ceratobasidiaceae</taxon>
        <taxon>Rhizoctonia</taxon>
    </lineage>
</organism>
<dbReference type="Proteomes" id="UP000663850">
    <property type="component" value="Unassembled WGS sequence"/>
</dbReference>
<gene>
    <name evidence="1" type="ORF">RDB_LOCUS109645</name>
</gene>
<evidence type="ECO:0000313" key="1">
    <source>
        <dbReference type="EMBL" id="CAE6514037.1"/>
    </source>
</evidence>
<dbReference type="PANTHER" id="PTHR14187">
    <property type="entry name" value="ALPHA KINASE/ELONGATION FACTOR 2 KINASE"/>
    <property type="match status" value="1"/>
</dbReference>
<dbReference type="CDD" id="cd10170">
    <property type="entry name" value="ASKHA_NBD_HSP70"/>
    <property type="match status" value="1"/>
</dbReference>
<dbReference type="Gene3D" id="3.30.420.40">
    <property type="match status" value="1"/>
</dbReference>
<proteinExistence type="predicted"/>
<accession>A0A8H3DC28</accession>
<dbReference type="SUPFAM" id="SSF53067">
    <property type="entry name" value="Actin-like ATPase domain"/>
    <property type="match status" value="2"/>
</dbReference>
<evidence type="ECO:0008006" key="3">
    <source>
        <dbReference type="Google" id="ProtNLM"/>
    </source>
</evidence>